<keyword evidence="3" id="KW-0677">Repeat</keyword>
<dbReference type="CDD" id="cd00054">
    <property type="entry name" value="EGF_CA"/>
    <property type="match status" value="2"/>
</dbReference>
<dbReference type="FunFam" id="2.10.25.10:FF:000472">
    <property type="entry name" value="Uncharacterized protein, isoform A"/>
    <property type="match status" value="1"/>
</dbReference>
<keyword evidence="1 7" id="KW-0245">EGF-like domain</keyword>
<feature type="region of interest" description="Disordered" evidence="8">
    <location>
        <begin position="611"/>
        <end position="702"/>
    </location>
</feature>
<keyword evidence="9" id="KW-1133">Transmembrane helix</keyword>
<dbReference type="AlphaFoldDB" id="A0A6J8A997"/>
<feature type="domain" description="Cadherin" evidence="11">
    <location>
        <begin position="57"/>
        <end position="158"/>
    </location>
</feature>
<dbReference type="GO" id="GO:0005509">
    <property type="term" value="F:calcium ion binding"/>
    <property type="evidence" value="ECO:0007669"/>
    <property type="project" value="UniProtKB-UniRule"/>
</dbReference>
<feature type="domain" description="EGF-like" evidence="10">
    <location>
        <begin position="311"/>
        <end position="355"/>
    </location>
</feature>
<dbReference type="InterPro" id="IPR000152">
    <property type="entry name" value="EGF-type_Asp/Asn_hydroxyl_site"/>
</dbReference>
<evidence type="ECO:0000256" key="9">
    <source>
        <dbReference type="SAM" id="Phobius"/>
    </source>
</evidence>
<dbReference type="PROSITE" id="PS00022">
    <property type="entry name" value="EGF_1"/>
    <property type="match status" value="1"/>
</dbReference>
<dbReference type="PROSITE" id="PS00010">
    <property type="entry name" value="ASX_HYDROXYL"/>
    <property type="match status" value="1"/>
</dbReference>
<feature type="disulfide bond" evidence="7">
    <location>
        <begin position="345"/>
        <end position="354"/>
    </location>
</feature>
<evidence type="ECO:0000259" key="10">
    <source>
        <dbReference type="PROSITE" id="PS50026"/>
    </source>
</evidence>
<dbReference type="Proteomes" id="UP000507470">
    <property type="component" value="Unassembled WGS sequence"/>
</dbReference>
<dbReference type="CDD" id="cd11304">
    <property type="entry name" value="Cadherin_repeat"/>
    <property type="match status" value="1"/>
</dbReference>
<feature type="transmembrane region" description="Helical" evidence="9">
    <location>
        <begin position="395"/>
        <end position="416"/>
    </location>
</feature>
<feature type="compositionally biased region" description="Polar residues" evidence="8">
    <location>
        <begin position="649"/>
        <end position="664"/>
    </location>
</feature>
<keyword evidence="2" id="KW-0732">Signal</keyword>
<dbReference type="GO" id="GO:0007156">
    <property type="term" value="P:homophilic cell adhesion via plasma membrane adhesion molecules"/>
    <property type="evidence" value="ECO:0007669"/>
    <property type="project" value="InterPro"/>
</dbReference>
<dbReference type="PANTHER" id="PTHR24049:SF22">
    <property type="entry name" value="DROSOPHILA CRUMBS HOMOLOG"/>
    <property type="match status" value="1"/>
</dbReference>
<proteinExistence type="predicted"/>
<dbReference type="PROSITE" id="PS01186">
    <property type="entry name" value="EGF_2"/>
    <property type="match status" value="1"/>
</dbReference>
<protein>
    <submittedName>
        <fullName evidence="12">JAG1</fullName>
    </submittedName>
</protein>
<name>A0A6J8A997_MYTCO</name>
<feature type="region of interest" description="Disordered" evidence="8">
    <location>
        <begin position="516"/>
        <end position="594"/>
    </location>
</feature>
<evidence type="ECO:0000256" key="6">
    <source>
        <dbReference type="PROSITE-ProRule" id="PRU00043"/>
    </source>
</evidence>
<dbReference type="GO" id="GO:0005886">
    <property type="term" value="C:plasma membrane"/>
    <property type="evidence" value="ECO:0007669"/>
    <property type="project" value="TreeGrafter"/>
</dbReference>
<dbReference type="EMBL" id="CACVKT020000954">
    <property type="protein sequence ID" value="CAC5364192.1"/>
    <property type="molecule type" value="Genomic_DNA"/>
</dbReference>
<evidence type="ECO:0000313" key="13">
    <source>
        <dbReference type="Proteomes" id="UP000507470"/>
    </source>
</evidence>
<dbReference type="InterPro" id="IPR051022">
    <property type="entry name" value="Notch_Cell-Fate_Det"/>
</dbReference>
<keyword evidence="9" id="KW-0812">Transmembrane</keyword>
<dbReference type="GO" id="GO:0045197">
    <property type="term" value="P:establishment or maintenance of epithelial cell apical/basal polarity"/>
    <property type="evidence" value="ECO:0007669"/>
    <property type="project" value="TreeGrafter"/>
</dbReference>
<dbReference type="PROSITE" id="PS50268">
    <property type="entry name" value="CADHERIN_2"/>
    <property type="match status" value="1"/>
</dbReference>
<accession>A0A6J8A997</accession>
<reference evidence="12 13" key="1">
    <citation type="submission" date="2020-06" db="EMBL/GenBank/DDBJ databases">
        <authorList>
            <person name="Li R."/>
            <person name="Bekaert M."/>
        </authorList>
    </citation>
    <scope>NUCLEOTIDE SEQUENCE [LARGE SCALE GENOMIC DNA]</scope>
    <source>
        <strain evidence="13">wild</strain>
    </source>
</reference>
<comment type="caution">
    <text evidence="7">Lacks conserved residue(s) required for the propagation of feature annotation.</text>
</comment>
<evidence type="ECO:0000256" key="8">
    <source>
        <dbReference type="SAM" id="MobiDB-lite"/>
    </source>
</evidence>
<dbReference type="PANTHER" id="PTHR24049">
    <property type="entry name" value="CRUMBS FAMILY MEMBER"/>
    <property type="match status" value="1"/>
</dbReference>
<dbReference type="Gene3D" id="2.10.25.10">
    <property type="entry name" value="Laminin"/>
    <property type="match status" value="2"/>
</dbReference>
<feature type="compositionally biased region" description="Basic and acidic residues" evidence="8">
    <location>
        <begin position="574"/>
        <end position="594"/>
    </location>
</feature>
<evidence type="ECO:0000256" key="7">
    <source>
        <dbReference type="PROSITE-ProRule" id="PRU00076"/>
    </source>
</evidence>
<dbReference type="InterPro" id="IPR018097">
    <property type="entry name" value="EGF_Ca-bd_CS"/>
</dbReference>
<keyword evidence="9" id="KW-0472">Membrane</keyword>
<dbReference type="InterPro" id="IPR000742">
    <property type="entry name" value="EGF"/>
</dbReference>
<evidence type="ECO:0000313" key="12">
    <source>
        <dbReference type="EMBL" id="CAC5364192.1"/>
    </source>
</evidence>
<keyword evidence="13" id="KW-1185">Reference proteome</keyword>
<evidence type="ECO:0000256" key="2">
    <source>
        <dbReference type="ARBA" id="ARBA00022729"/>
    </source>
</evidence>
<evidence type="ECO:0000256" key="5">
    <source>
        <dbReference type="ARBA" id="ARBA00023180"/>
    </source>
</evidence>
<keyword evidence="6" id="KW-0106">Calcium</keyword>
<sequence>MAQGIICNTWSDHENKQDKSNRKKRSAEVTTPYLSTETQLILVSVSKGIFNSPPWLVSPDNVTMEEDSGTLQYPLQAFDDEGEEIEFTLDGSFTGYKMSEPLLTEDGILLYIPCKDCYGVESIPIILKENQSDPDIPPADTPVTVTINVIDVNDPPVMFVTQYGWSVMHSDPTEPILIYLEQMNTFNKEKWSEQFTALIGAYDIDRSDSLHIEVNEPSHGNHTLTEKSTLPFDVQPCTESPKVNSLPCGNFSHTLPYAGKNMSWIYYSLSYDQAMLFSGYDELKIYINDTHNSTSNVVTIKFIIMESPCHNEGICEGKNDSSFPLYACQHPNRAEDFDKYYRCICKPGYTGIHCETEIDECVSSPCTEPHVCYNQVNRYKCACPQDNPKCDFKPWIVAVGVVGGLLFLFIILAALYRRKVKKSGHFRWIEKHILKRKINDSLTSLRSESSEASMGDINFGSLVFTDGKSGPFDSDANESSVDKGFILFPEKDGKPEPQKGWRRPFVSEFPLFNNSSVSPEPLQPNAKPVFEPKSLEPTESETVEGLTTAPVLKKGLTPDSQEKNMKPCQLEKNVNPEKSSKEGKEKRKWIKDAPEDYPENWVIPSLATAFAMPDPLKGSNRPPKFKPKRPKSNDLKNWTPEFTSHKTAESTGQNIDLEMTTSERPASGQRPKSPYRVMEQNESSTDDQVPYSLYPDTKTPML</sequence>
<dbReference type="GO" id="GO:0007157">
    <property type="term" value="P:heterophilic cell-cell adhesion via plasma membrane cell adhesion molecules"/>
    <property type="evidence" value="ECO:0007669"/>
    <property type="project" value="TreeGrafter"/>
</dbReference>
<evidence type="ECO:0000259" key="11">
    <source>
        <dbReference type="PROSITE" id="PS50268"/>
    </source>
</evidence>
<dbReference type="GO" id="GO:0032991">
    <property type="term" value="C:protein-containing complex"/>
    <property type="evidence" value="ECO:0007669"/>
    <property type="project" value="TreeGrafter"/>
</dbReference>
<evidence type="ECO:0000256" key="3">
    <source>
        <dbReference type="ARBA" id="ARBA00022737"/>
    </source>
</evidence>
<evidence type="ECO:0000256" key="1">
    <source>
        <dbReference type="ARBA" id="ARBA00022536"/>
    </source>
</evidence>
<feature type="domain" description="EGF-like" evidence="10">
    <location>
        <begin position="357"/>
        <end position="391"/>
    </location>
</feature>
<dbReference type="InterPro" id="IPR002126">
    <property type="entry name" value="Cadherin-like_dom"/>
</dbReference>
<organism evidence="12 13">
    <name type="scientific">Mytilus coruscus</name>
    <name type="common">Sea mussel</name>
    <dbReference type="NCBI Taxonomy" id="42192"/>
    <lineage>
        <taxon>Eukaryota</taxon>
        <taxon>Metazoa</taxon>
        <taxon>Spiralia</taxon>
        <taxon>Lophotrochozoa</taxon>
        <taxon>Mollusca</taxon>
        <taxon>Bivalvia</taxon>
        <taxon>Autobranchia</taxon>
        <taxon>Pteriomorphia</taxon>
        <taxon>Mytilida</taxon>
        <taxon>Mytiloidea</taxon>
        <taxon>Mytilidae</taxon>
        <taxon>Mytilinae</taxon>
        <taxon>Mytilus</taxon>
    </lineage>
</organism>
<dbReference type="PROSITE" id="PS50026">
    <property type="entry name" value="EGF_3"/>
    <property type="match status" value="2"/>
</dbReference>
<evidence type="ECO:0000256" key="4">
    <source>
        <dbReference type="ARBA" id="ARBA00023157"/>
    </source>
</evidence>
<dbReference type="OrthoDB" id="10052132at2759"/>
<dbReference type="SUPFAM" id="SSF57196">
    <property type="entry name" value="EGF/Laminin"/>
    <property type="match status" value="1"/>
</dbReference>
<keyword evidence="4 7" id="KW-1015">Disulfide bond</keyword>
<gene>
    <name evidence="12" type="ORF">MCOR_5323</name>
</gene>
<dbReference type="PROSITE" id="PS01187">
    <property type="entry name" value="EGF_CA"/>
    <property type="match status" value="1"/>
</dbReference>
<keyword evidence="5" id="KW-0325">Glycoprotein</keyword>